<evidence type="ECO:0000256" key="4">
    <source>
        <dbReference type="ARBA" id="ARBA00008661"/>
    </source>
</evidence>
<evidence type="ECO:0000256" key="11">
    <source>
        <dbReference type="ARBA" id="ARBA00023136"/>
    </source>
</evidence>
<evidence type="ECO:0000259" key="16">
    <source>
        <dbReference type="PROSITE" id="PS51304"/>
    </source>
</evidence>
<dbReference type="PANTHER" id="PTHR11214:SF286">
    <property type="entry name" value="HYDROXYPROLINE O-GALACTOSYLTRANSFERASE GALT4"/>
    <property type="match status" value="1"/>
</dbReference>
<keyword evidence="10" id="KW-0333">Golgi apparatus</keyword>
<dbReference type="SMART" id="SM00908">
    <property type="entry name" value="Gal-bind_lectin"/>
    <property type="match status" value="1"/>
</dbReference>
<keyword evidence="18" id="KW-1185">Reference proteome</keyword>
<organism evidence="17 18">
    <name type="scientific">Saponaria officinalis</name>
    <name type="common">Common soapwort</name>
    <name type="synonym">Lychnis saponaria</name>
    <dbReference type="NCBI Taxonomy" id="3572"/>
    <lineage>
        <taxon>Eukaryota</taxon>
        <taxon>Viridiplantae</taxon>
        <taxon>Streptophyta</taxon>
        <taxon>Embryophyta</taxon>
        <taxon>Tracheophyta</taxon>
        <taxon>Spermatophyta</taxon>
        <taxon>Magnoliopsida</taxon>
        <taxon>eudicotyledons</taxon>
        <taxon>Gunneridae</taxon>
        <taxon>Pentapetalae</taxon>
        <taxon>Caryophyllales</taxon>
        <taxon>Caryophyllaceae</taxon>
        <taxon>Caryophylleae</taxon>
        <taxon>Saponaria</taxon>
    </lineage>
</organism>
<dbReference type="SUPFAM" id="SSF49899">
    <property type="entry name" value="Concanavalin A-like lectins/glucanases"/>
    <property type="match status" value="1"/>
</dbReference>
<dbReference type="Proteomes" id="UP001443914">
    <property type="component" value="Unassembled WGS sequence"/>
</dbReference>
<sequence>METFVGIMRAKSVRILALLLLLYMIFIVFEIPFVFQNVSNNVGFSRSNQLENDGELQKKNALIRPLNDPLRVPTFSSIWSKPRKRIKEHNFTFSGLVFDWKVLNKGEKDGFSGIHKSAMMAFKLGEKLWEELKLGKVKINVNNENVIELSCPNSISMSGIQFIEKGEVMELPCGLTLGSHITLVAKPRMAHVRAEFDPNTLMLKNVDESVMVSQFMVELIGLKTVDGEYPPRILHFNARLKGDWSGNPAIEQNTCYRQQWGTPVRCQGSKSKPQEETVDGLVKCEKWIEKDASHAEESRLKWWLSRLLRRPKKLMMGWPFPFTEDKLFVLTLSAGLEGYHVNVDGRHVSSFTYRTGFSLEDATGLTVSGDIDVHSVFAASLPSSHPSFAPQRQLEMSSRWQSPPLPDGPVKLFIGILSAGNHFAERMAVRKSWMQHDLIKSSEVVARFFVALHSRNEVNVELMKEAEFFGDIVVVPYMDNYDLVVIKTLAICEYGVRTVAAEFVMKCDDDTFVRVDVILREAYKAAESSSLYMGNINYNYKAFRNGKWAVTYEEWPKEYYPPYANGPCYVVSSDIAHFIVSEFENHRLRLFKMEDVSMGLWVEKFNSTNPVKYVHSLKYCQFGCIEDYYTAHYQSPKQMMCLWDNLQEYDAAVCCNIR</sequence>
<keyword evidence="13" id="KW-0464">Manganese</keyword>
<evidence type="ECO:0000256" key="6">
    <source>
        <dbReference type="ARBA" id="ARBA00022679"/>
    </source>
</evidence>
<reference evidence="17" key="1">
    <citation type="submission" date="2024-03" db="EMBL/GenBank/DDBJ databases">
        <title>WGS assembly of Saponaria officinalis var. Norfolk2.</title>
        <authorList>
            <person name="Jenkins J."/>
            <person name="Shu S."/>
            <person name="Grimwood J."/>
            <person name="Barry K."/>
            <person name="Goodstein D."/>
            <person name="Schmutz J."/>
            <person name="Leebens-Mack J."/>
            <person name="Osbourn A."/>
        </authorList>
    </citation>
    <scope>NUCLEOTIDE SEQUENCE [LARGE SCALE GENOMIC DNA]</scope>
    <source>
        <strain evidence="17">JIC</strain>
    </source>
</reference>
<dbReference type="PANTHER" id="PTHR11214">
    <property type="entry name" value="BETA-1,3-N-ACETYLGLUCOSAMINYLTRANSFERASE"/>
    <property type="match status" value="1"/>
</dbReference>
<keyword evidence="12" id="KW-0325">Glycoprotein</keyword>
<dbReference type="CDD" id="cd00070">
    <property type="entry name" value="GLECT"/>
    <property type="match status" value="1"/>
</dbReference>
<dbReference type="FunFam" id="3.90.550.50:FF:000005">
    <property type="entry name" value="Hydroxyproline O-galactosyltransferase"/>
    <property type="match status" value="1"/>
</dbReference>
<evidence type="ECO:0000256" key="15">
    <source>
        <dbReference type="SAM" id="Phobius"/>
    </source>
</evidence>
<evidence type="ECO:0000256" key="8">
    <source>
        <dbReference type="ARBA" id="ARBA00022968"/>
    </source>
</evidence>
<comment type="caution">
    <text evidence="17">The sequence shown here is derived from an EMBL/GenBank/DDBJ whole genome shotgun (WGS) entry which is preliminary data.</text>
</comment>
<dbReference type="Gene3D" id="2.60.120.200">
    <property type="match status" value="1"/>
</dbReference>
<keyword evidence="7 15" id="KW-0812">Transmembrane</keyword>
<evidence type="ECO:0000256" key="5">
    <source>
        <dbReference type="ARBA" id="ARBA00022676"/>
    </source>
</evidence>
<dbReference type="AlphaFoldDB" id="A0AAW1MPW9"/>
<comment type="function">
    <text evidence="14">Possesses hydroxyproline O-galactosyltransferase activity. Transfers galactose from UDP-galactose to hydroxyproline residues in the arabinogalactan proteins (AGPs). Is specific for AGPs containing non-contiguous peptidyl hydroxyproline residues. Utilizes UDP-galactose solely as sugar donor. The addition of galactose onto the peptidyl hydroxyproline residues in AGP core proteins represents the first committed step in arabinogalactan polysaccharide addition. AGP glycans play essential roles in both vegetative and reproductive plant growth.</text>
</comment>
<comment type="similarity">
    <text evidence="4">Belongs to the glycosyltransferase 31 family.</text>
</comment>
<evidence type="ECO:0000256" key="9">
    <source>
        <dbReference type="ARBA" id="ARBA00022989"/>
    </source>
</evidence>
<dbReference type="Pfam" id="PF00337">
    <property type="entry name" value="Gal-bind_lectin"/>
    <property type="match status" value="1"/>
</dbReference>
<keyword evidence="6" id="KW-0808">Transferase</keyword>
<keyword evidence="5" id="KW-0328">Glycosyltransferase</keyword>
<dbReference type="FunFam" id="2.60.120.200:FF:000071">
    <property type="entry name" value="Hydroxyproline O-galactosyltransferase GALT2"/>
    <property type="match status" value="1"/>
</dbReference>
<dbReference type="GO" id="GO:0030246">
    <property type="term" value="F:carbohydrate binding"/>
    <property type="evidence" value="ECO:0007669"/>
    <property type="project" value="InterPro"/>
</dbReference>
<evidence type="ECO:0000256" key="14">
    <source>
        <dbReference type="ARBA" id="ARBA00059439"/>
    </source>
</evidence>
<dbReference type="Gene3D" id="3.90.550.50">
    <property type="match status" value="1"/>
</dbReference>
<gene>
    <name evidence="17" type="ORF">RND81_02G028500</name>
</gene>
<proteinExistence type="inferred from homology"/>
<dbReference type="GO" id="GO:0010405">
    <property type="term" value="P:arabinogalactan protein metabolic process"/>
    <property type="evidence" value="ECO:0007669"/>
    <property type="project" value="UniProtKB-ARBA"/>
</dbReference>
<dbReference type="Pfam" id="PF01762">
    <property type="entry name" value="Galactosyl_T"/>
    <property type="match status" value="1"/>
</dbReference>
<feature type="transmembrane region" description="Helical" evidence="15">
    <location>
        <begin position="12"/>
        <end position="35"/>
    </location>
</feature>
<evidence type="ECO:0000256" key="7">
    <source>
        <dbReference type="ARBA" id="ARBA00022692"/>
    </source>
</evidence>
<comment type="pathway">
    <text evidence="3">Protein modification; protein glycosylation.</text>
</comment>
<accession>A0AAW1MPW9</accession>
<evidence type="ECO:0000313" key="17">
    <source>
        <dbReference type="EMBL" id="KAK9747986.1"/>
    </source>
</evidence>
<comment type="cofactor">
    <cofactor evidence="1">
        <name>Mn(2+)</name>
        <dbReference type="ChEBI" id="CHEBI:29035"/>
    </cofactor>
</comment>
<evidence type="ECO:0000256" key="12">
    <source>
        <dbReference type="ARBA" id="ARBA00023180"/>
    </source>
</evidence>
<dbReference type="PROSITE" id="PS51304">
    <property type="entry name" value="GALECTIN"/>
    <property type="match status" value="1"/>
</dbReference>
<evidence type="ECO:0000256" key="2">
    <source>
        <dbReference type="ARBA" id="ARBA00004323"/>
    </source>
</evidence>
<dbReference type="EMBL" id="JBDFQZ010000002">
    <property type="protein sequence ID" value="KAK9747986.1"/>
    <property type="molecule type" value="Genomic_DNA"/>
</dbReference>
<dbReference type="InterPro" id="IPR001079">
    <property type="entry name" value="Galectin_CRD"/>
</dbReference>
<dbReference type="InterPro" id="IPR002659">
    <property type="entry name" value="Glyco_trans_31"/>
</dbReference>
<dbReference type="InterPro" id="IPR013320">
    <property type="entry name" value="ConA-like_dom_sf"/>
</dbReference>
<keyword evidence="11 15" id="KW-0472">Membrane</keyword>
<evidence type="ECO:0000256" key="10">
    <source>
        <dbReference type="ARBA" id="ARBA00023034"/>
    </source>
</evidence>
<evidence type="ECO:0000256" key="3">
    <source>
        <dbReference type="ARBA" id="ARBA00004922"/>
    </source>
</evidence>
<name>A0AAW1MPW9_SAPOF</name>
<feature type="domain" description="Galectin" evidence="16">
    <location>
        <begin position="167"/>
        <end position="379"/>
    </location>
</feature>
<keyword evidence="8" id="KW-0735">Signal-anchor</keyword>
<evidence type="ECO:0000256" key="1">
    <source>
        <dbReference type="ARBA" id="ARBA00001936"/>
    </source>
</evidence>
<keyword evidence="9 15" id="KW-1133">Transmembrane helix</keyword>
<evidence type="ECO:0000256" key="13">
    <source>
        <dbReference type="ARBA" id="ARBA00023211"/>
    </source>
</evidence>
<comment type="subcellular location">
    <subcellularLocation>
        <location evidence="2">Golgi apparatus membrane</location>
        <topology evidence="2">Single-pass type II membrane protein</topology>
    </subcellularLocation>
</comment>
<protein>
    <recommendedName>
        <fullName evidence="16">Galectin domain-containing protein</fullName>
    </recommendedName>
</protein>
<dbReference type="GO" id="GO:0000139">
    <property type="term" value="C:Golgi membrane"/>
    <property type="evidence" value="ECO:0007669"/>
    <property type="project" value="UniProtKB-SubCell"/>
</dbReference>
<evidence type="ECO:0000313" key="18">
    <source>
        <dbReference type="Proteomes" id="UP001443914"/>
    </source>
</evidence>
<dbReference type="GO" id="GO:1990714">
    <property type="term" value="F:hydroxyproline O-galactosyltransferase activity"/>
    <property type="evidence" value="ECO:0007669"/>
    <property type="project" value="UniProtKB-ARBA"/>
</dbReference>